<evidence type="ECO:0000256" key="6">
    <source>
        <dbReference type="SAM" id="Coils"/>
    </source>
</evidence>
<dbReference type="GO" id="GO:0008270">
    <property type="term" value="F:zinc ion binding"/>
    <property type="evidence" value="ECO:0007669"/>
    <property type="project" value="UniProtKB-KW"/>
</dbReference>
<feature type="domain" description="RING-type" evidence="7">
    <location>
        <begin position="27"/>
        <end position="74"/>
    </location>
</feature>
<feature type="coiled-coil region" evidence="6">
    <location>
        <begin position="225"/>
        <end position="277"/>
    </location>
</feature>
<dbReference type="SUPFAM" id="SSF57845">
    <property type="entry name" value="B-box zinc-binding domain"/>
    <property type="match status" value="1"/>
</dbReference>
<evidence type="ECO:0000256" key="1">
    <source>
        <dbReference type="ARBA" id="ARBA00022553"/>
    </source>
</evidence>
<keyword evidence="1" id="KW-0597">Phosphoprotein</keyword>
<evidence type="ECO:0000313" key="9">
    <source>
        <dbReference type="EMBL" id="KAL3888375.1"/>
    </source>
</evidence>
<accession>A0ABD3XRY8</accession>
<dbReference type="Proteomes" id="UP001634394">
    <property type="component" value="Unassembled WGS sequence"/>
</dbReference>
<dbReference type="PROSITE" id="PS50089">
    <property type="entry name" value="ZF_RING_2"/>
    <property type="match status" value="1"/>
</dbReference>
<gene>
    <name evidence="9" type="ORF">ACJMK2_000743</name>
</gene>
<evidence type="ECO:0000259" key="7">
    <source>
        <dbReference type="PROSITE" id="PS50089"/>
    </source>
</evidence>
<dbReference type="SUPFAM" id="SSF57850">
    <property type="entry name" value="RING/U-box"/>
    <property type="match status" value="1"/>
</dbReference>
<dbReference type="InterPro" id="IPR027370">
    <property type="entry name" value="Znf-RING_euk"/>
</dbReference>
<dbReference type="InterPro" id="IPR011042">
    <property type="entry name" value="6-blade_b-propeller_TolB-like"/>
</dbReference>
<evidence type="ECO:0000313" key="10">
    <source>
        <dbReference type="Proteomes" id="UP001634394"/>
    </source>
</evidence>
<dbReference type="InterPro" id="IPR047153">
    <property type="entry name" value="TRIM45/56/19-like"/>
</dbReference>
<evidence type="ECO:0000259" key="8">
    <source>
        <dbReference type="PROSITE" id="PS50119"/>
    </source>
</evidence>
<feature type="domain" description="B box-type" evidence="8">
    <location>
        <begin position="172"/>
        <end position="220"/>
    </location>
</feature>
<dbReference type="InterPro" id="IPR017907">
    <property type="entry name" value="Znf_RING_CS"/>
</dbReference>
<dbReference type="Gene3D" id="3.30.160.60">
    <property type="entry name" value="Classic Zinc Finger"/>
    <property type="match status" value="1"/>
</dbReference>
<dbReference type="InterPro" id="IPR013083">
    <property type="entry name" value="Znf_RING/FYVE/PHD"/>
</dbReference>
<name>A0ABD3XRY8_SINWO</name>
<dbReference type="Gene3D" id="2.120.10.30">
    <property type="entry name" value="TolB, C-terminal domain"/>
    <property type="match status" value="1"/>
</dbReference>
<dbReference type="SUPFAM" id="SSF101898">
    <property type="entry name" value="NHL repeat"/>
    <property type="match status" value="1"/>
</dbReference>
<evidence type="ECO:0000256" key="4">
    <source>
        <dbReference type="ARBA" id="ARBA00022833"/>
    </source>
</evidence>
<keyword evidence="3 5" id="KW-0863">Zinc-finger</keyword>
<dbReference type="PROSITE" id="PS50119">
    <property type="entry name" value="ZF_BBOX"/>
    <property type="match status" value="1"/>
</dbReference>
<dbReference type="PROSITE" id="PS00518">
    <property type="entry name" value="ZF_RING_1"/>
    <property type="match status" value="1"/>
</dbReference>
<proteinExistence type="predicted"/>
<protein>
    <submittedName>
        <fullName evidence="9">Uncharacterized protein</fullName>
    </submittedName>
</protein>
<dbReference type="InterPro" id="IPR001841">
    <property type="entry name" value="Znf_RING"/>
</dbReference>
<dbReference type="EMBL" id="JBJQND010000001">
    <property type="protein sequence ID" value="KAL3888375.1"/>
    <property type="molecule type" value="Genomic_DNA"/>
</dbReference>
<comment type="caution">
    <text evidence="9">The sequence shown here is derived from an EMBL/GenBank/DDBJ whole genome shotgun (WGS) entry which is preliminary data.</text>
</comment>
<dbReference type="PANTHER" id="PTHR25462:SF296">
    <property type="entry name" value="MEIOTIC P26, ISOFORM F"/>
    <property type="match status" value="1"/>
</dbReference>
<evidence type="ECO:0000256" key="3">
    <source>
        <dbReference type="ARBA" id="ARBA00022771"/>
    </source>
</evidence>
<dbReference type="SMART" id="SM00184">
    <property type="entry name" value="RING"/>
    <property type="match status" value="1"/>
</dbReference>
<sequence length="671" mass="75854">MATTSEDLIASDAAEDIEPNVSDDLNCTLCLKVFRSPRSLPCSHSFCHDCLKSHISQSASVNDILKEFSCPICETGVRLEEDIAVDKWVYSFPLNTLLLSVLIKLHVKVDIACDVCQVRDITYPAKSICIVCEQALCENCSKIHKYLRYSNTHDILKVDELPSRQDIVLQHTSMFKCADHAHNPLDRYCKTHEVLLCSKCFTSKHTSCVEVFVVNNKTPNISDILNDVNVQIKELENQYKTLTDINVSNLRDLDSQVKNLMHEISTLKKRINTALDDMETGIKTKCQKIYNDEKNRLEKLGLRLKCQIMSIRNSNYIINSVFELATQSQTFLLARRILSQLSSSLSHVDENYKDNAILKLELEINPQLTSIVSMPRGELVKMKETRSNENTSIPHGFKSLKGCMVEPVDVREIQVYGDNCLLYSDVMYISPDHVILTDVGNEACHLLDPLFNSVCVYRLPGCPCQVSVVCQNEIAVSLPGNQTIQFLSVKDNTITHTREVKTRQMCFGIAIVNQEEMIVSGPCSKDSLYYWSLVTLNGKEKSYHEFGGEGDAQTYIALNTLKNRLYISVYEDNSIHCFGFDGKKHFTFNHPDLDGTQNVAIDRIDNVYVVGNNSHNIFQLSPDGILIQIITHGIPYNPVAMCFHAEGDRFLLTCDDSKDIHVFKFALTTEQ</sequence>
<dbReference type="CDD" id="cd00021">
    <property type="entry name" value="Bbox_SF"/>
    <property type="match status" value="1"/>
</dbReference>
<dbReference type="PANTHER" id="PTHR25462">
    <property type="entry name" value="BONUS, ISOFORM C-RELATED"/>
    <property type="match status" value="1"/>
</dbReference>
<reference evidence="9 10" key="1">
    <citation type="submission" date="2024-11" db="EMBL/GenBank/DDBJ databases">
        <title>Chromosome-level genome assembly of the freshwater bivalve Anodonta woodiana.</title>
        <authorList>
            <person name="Chen X."/>
        </authorList>
    </citation>
    <scope>NUCLEOTIDE SEQUENCE [LARGE SCALE GENOMIC DNA]</scope>
    <source>
        <strain evidence="9">MN2024</strain>
        <tissue evidence="9">Gills</tissue>
    </source>
</reference>
<dbReference type="Gene3D" id="3.30.40.10">
    <property type="entry name" value="Zinc/RING finger domain, C3HC4 (zinc finger)"/>
    <property type="match status" value="1"/>
</dbReference>
<keyword evidence="10" id="KW-1185">Reference proteome</keyword>
<dbReference type="AlphaFoldDB" id="A0ABD3XRY8"/>
<evidence type="ECO:0000256" key="2">
    <source>
        <dbReference type="ARBA" id="ARBA00022723"/>
    </source>
</evidence>
<keyword evidence="2" id="KW-0479">Metal-binding</keyword>
<keyword evidence="6" id="KW-0175">Coiled coil</keyword>
<evidence type="ECO:0000256" key="5">
    <source>
        <dbReference type="PROSITE-ProRule" id="PRU00024"/>
    </source>
</evidence>
<keyword evidence="4" id="KW-0862">Zinc</keyword>
<dbReference type="Pfam" id="PF13445">
    <property type="entry name" value="zf-RING_UBOX"/>
    <property type="match status" value="1"/>
</dbReference>
<dbReference type="InterPro" id="IPR000315">
    <property type="entry name" value="Znf_B-box"/>
</dbReference>
<organism evidence="9 10">
    <name type="scientific">Sinanodonta woodiana</name>
    <name type="common">Chinese pond mussel</name>
    <name type="synonym">Anodonta woodiana</name>
    <dbReference type="NCBI Taxonomy" id="1069815"/>
    <lineage>
        <taxon>Eukaryota</taxon>
        <taxon>Metazoa</taxon>
        <taxon>Spiralia</taxon>
        <taxon>Lophotrochozoa</taxon>
        <taxon>Mollusca</taxon>
        <taxon>Bivalvia</taxon>
        <taxon>Autobranchia</taxon>
        <taxon>Heteroconchia</taxon>
        <taxon>Palaeoheterodonta</taxon>
        <taxon>Unionida</taxon>
        <taxon>Unionoidea</taxon>
        <taxon>Unionidae</taxon>
        <taxon>Unioninae</taxon>
        <taxon>Sinanodonta</taxon>
    </lineage>
</organism>